<gene>
    <name evidence="2" type="ORF">NA56DRAFT_232356</name>
</gene>
<dbReference type="EMBL" id="KZ613466">
    <property type="protein sequence ID" value="PMD27339.1"/>
    <property type="molecule type" value="Genomic_DNA"/>
</dbReference>
<reference evidence="2 3" key="1">
    <citation type="submission" date="2016-05" db="EMBL/GenBank/DDBJ databases">
        <title>A degradative enzymes factory behind the ericoid mycorrhizal symbiosis.</title>
        <authorList>
            <consortium name="DOE Joint Genome Institute"/>
            <person name="Martino E."/>
            <person name="Morin E."/>
            <person name="Grelet G."/>
            <person name="Kuo A."/>
            <person name="Kohler A."/>
            <person name="Daghino S."/>
            <person name="Barry K."/>
            <person name="Choi C."/>
            <person name="Cichocki N."/>
            <person name="Clum A."/>
            <person name="Copeland A."/>
            <person name="Hainaut M."/>
            <person name="Haridas S."/>
            <person name="Labutti K."/>
            <person name="Lindquist E."/>
            <person name="Lipzen A."/>
            <person name="Khouja H.-R."/>
            <person name="Murat C."/>
            <person name="Ohm R."/>
            <person name="Olson A."/>
            <person name="Spatafora J."/>
            <person name="Veneault-Fourrey C."/>
            <person name="Henrissat B."/>
            <person name="Grigoriev I."/>
            <person name="Martin F."/>
            <person name="Perotto S."/>
        </authorList>
    </citation>
    <scope>NUCLEOTIDE SEQUENCE [LARGE SCALE GENOMIC DNA]</scope>
    <source>
        <strain evidence="2 3">UAMH 7357</strain>
    </source>
</reference>
<keyword evidence="1" id="KW-0472">Membrane</keyword>
<sequence length="130" mass="13586">MSQQKKSNTLLYVGIAAAGGVGYYLYSAGGNPKVAEKKFESDLSKASAKVKSELPGRGTEAQKDAEKWASQAGAKVDSAVDKARVEAAKAEQYGKDAKADALKKIDAADRKIEEGAAKAKSGISSWFGGK</sequence>
<organism evidence="2 3">
    <name type="scientific">Hyaloscypha hepaticicola</name>
    <dbReference type="NCBI Taxonomy" id="2082293"/>
    <lineage>
        <taxon>Eukaryota</taxon>
        <taxon>Fungi</taxon>
        <taxon>Dikarya</taxon>
        <taxon>Ascomycota</taxon>
        <taxon>Pezizomycotina</taxon>
        <taxon>Leotiomycetes</taxon>
        <taxon>Helotiales</taxon>
        <taxon>Hyaloscyphaceae</taxon>
        <taxon>Hyaloscypha</taxon>
    </lineage>
</organism>
<feature type="transmembrane region" description="Helical" evidence="1">
    <location>
        <begin position="9"/>
        <end position="26"/>
    </location>
</feature>
<dbReference type="OrthoDB" id="5355126at2759"/>
<evidence type="ECO:0008006" key="4">
    <source>
        <dbReference type="Google" id="ProtNLM"/>
    </source>
</evidence>
<proteinExistence type="predicted"/>
<dbReference type="AlphaFoldDB" id="A0A2J6QM66"/>
<protein>
    <recommendedName>
        <fullName evidence="4">Calcofluor white hypersensitive protein</fullName>
    </recommendedName>
</protein>
<keyword evidence="1" id="KW-0812">Transmembrane</keyword>
<name>A0A2J6QM66_9HELO</name>
<evidence type="ECO:0000313" key="3">
    <source>
        <dbReference type="Proteomes" id="UP000235672"/>
    </source>
</evidence>
<evidence type="ECO:0000256" key="1">
    <source>
        <dbReference type="SAM" id="Phobius"/>
    </source>
</evidence>
<keyword evidence="1" id="KW-1133">Transmembrane helix</keyword>
<dbReference type="Proteomes" id="UP000235672">
    <property type="component" value="Unassembled WGS sequence"/>
</dbReference>
<accession>A0A2J6QM66</accession>
<evidence type="ECO:0000313" key="2">
    <source>
        <dbReference type="EMBL" id="PMD27339.1"/>
    </source>
</evidence>
<keyword evidence="3" id="KW-1185">Reference proteome</keyword>